<dbReference type="AlphaFoldDB" id="A0A3B4GZE2"/>
<evidence type="ECO:0000256" key="2">
    <source>
        <dbReference type="ARBA" id="ARBA00022723"/>
    </source>
</evidence>
<dbReference type="Ensembl" id="ENSPNYT00000028986.1">
    <property type="protein sequence ID" value="ENSPNYP00000028295.1"/>
    <property type="gene ID" value="ENSPNYG00000021284.1"/>
</dbReference>
<evidence type="ECO:0000256" key="9">
    <source>
        <dbReference type="PROSITE-ProRule" id="PRU00042"/>
    </source>
</evidence>
<keyword evidence="2" id="KW-0479">Metal-binding</keyword>
<dbReference type="GO" id="GO:0000978">
    <property type="term" value="F:RNA polymerase II cis-regulatory region sequence-specific DNA binding"/>
    <property type="evidence" value="ECO:0007669"/>
    <property type="project" value="TreeGrafter"/>
</dbReference>
<feature type="compositionally biased region" description="Polar residues" evidence="10">
    <location>
        <begin position="273"/>
        <end position="289"/>
    </location>
</feature>
<dbReference type="GO" id="GO:0008270">
    <property type="term" value="F:zinc ion binding"/>
    <property type="evidence" value="ECO:0007669"/>
    <property type="project" value="UniProtKB-KW"/>
</dbReference>
<keyword evidence="5" id="KW-0805">Transcription regulation</keyword>
<dbReference type="GeneTree" id="ENSGT00940000157136"/>
<dbReference type="InterPro" id="IPR052253">
    <property type="entry name" value="CR1/CR2-DNA-binding_regulator"/>
</dbReference>
<keyword evidence="4" id="KW-0862">Zinc</keyword>
<dbReference type="PROSITE" id="PS00028">
    <property type="entry name" value="ZINC_FINGER_C2H2_1"/>
    <property type="match status" value="1"/>
</dbReference>
<protein>
    <submittedName>
        <fullName evidence="12">Zinc finger protein 395</fullName>
    </submittedName>
</protein>
<evidence type="ECO:0000256" key="6">
    <source>
        <dbReference type="ARBA" id="ARBA00023125"/>
    </source>
</evidence>
<dbReference type="PROSITE" id="PS50157">
    <property type="entry name" value="ZINC_FINGER_C2H2_2"/>
    <property type="match status" value="1"/>
</dbReference>
<keyword evidence="6" id="KW-0238">DNA-binding</keyword>
<feature type="region of interest" description="Disordered" evidence="10">
    <location>
        <begin position="251"/>
        <end position="289"/>
    </location>
</feature>
<keyword evidence="8" id="KW-0539">Nucleus</keyword>
<feature type="compositionally biased region" description="Low complexity" evidence="10">
    <location>
        <begin position="112"/>
        <end position="122"/>
    </location>
</feature>
<evidence type="ECO:0000256" key="7">
    <source>
        <dbReference type="ARBA" id="ARBA00023163"/>
    </source>
</evidence>
<keyword evidence="7" id="KW-0804">Transcription</keyword>
<evidence type="ECO:0000256" key="8">
    <source>
        <dbReference type="ARBA" id="ARBA00023242"/>
    </source>
</evidence>
<evidence type="ECO:0000256" key="3">
    <source>
        <dbReference type="ARBA" id="ARBA00022771"/>
    </source>
</evidence>
<dbReference type="InterPro" id="IPR013087">
    <property type="entry name" value="Znf_C2H2_type"/>
</dbReference>
<dbReference type="PANTHER" id="PTHR13006:SF10">
    <property type="entry name" value="ZINC FINGER PROTEIN 395"/>
    <property type="match status" value="1"/>
</dbReference>
<evidence type="ECO:0000256" key="4">
    <source>
        <dbReference type="ARBA" id="ARBA00022833"/>
    </source>
</evidence>
<organism evidence="12">
    <name type="scientific">Pundamilia nyererei</name>
    <dbReference type="NCBI Taxonomy" id="303518"/>
    <lineage>
        <taxon>Eukaryota</taxon>
        <taxon>Metazoa</taxon>
        <taxon>Chordata</taxon>
        <taxon>Craniata</taxon>
        <taxon>Vertebrata</taxon>
        <taxon>Euteleostomi</taxon>
        <taxon>Actinopterygii</taxon>
        <taxon>Neopterygii</taxon>
        <taxon>Teleostei</taxon>
        <taxon>Neoteleostei</taxon>
        <taxon>Acanthomorphata</taxon>
        <taxon>Ovalentaria</taxon>
        <taxon>Cichlomorphae</taxon>
        <taxon>Cichliformes</taxon>
        <taxon>Cichlidae</taxon>
        <taxon>African cichlids</taxon>
        <taxon>Pseudocrenilabrinae</taxon>
        <taxon>Haplochromini</taxon>
        <taxon>Pundamilia</taxon>
    </lineage>
</organism>
<feature type="region of interest" description="Disordered" evidence="10">
    <location>
        <begin position="104"/>
        <end position="164"/>
    </location>
</feature>
<name>A0A3B4GZE2_9CICH</name>
<evidence type="ECO:0000259" key="11">
    <source>
        <dbReference type="PROSITE" id="PS50157"/>
    </source>
</evidence>
<dbReference type="GO" id="GO:0005634">
    <property type="term" value="C:nucleus"/>
    <property type="evidence" value="ECO:0007669"/>
    <property type="project" value="UniProtKB-SubCell"/>
</dbReference>
<proteinExistence type="predicted"/>
<dbReference type="SMART" id="SM01366">
    <property type="entry name" value="c-clamp"/>
    <property type="match status" value="1"/>
</dbReference>
<dbReference type="PANTHER" id="PTHR13006">
    <property type="entry name" value="PAPILLOMAVIRUS REGULATORY FACTOR PRF-1"/>
    <property type="match status" value="1"/>
</dbReference>
<accession>A0A3B4GZE2</accession>
<keyword evidence="3 9" id="KW-0863">Zinc-finger</keyword>
<sequence length="402" mass="43925">MPSACRTPQMDRKYSLNCFIHGHSGAQEQGTADACKQLNPYKRNCICWFQVSDVAAWSENVRADLIFTGIFLHVIFSFRSPESVEMDEIMAAMVLTSLSCSPVVQSSPQTDPGPAGSSSSPADMECGGGELSDSGSSGYWSWDHGNVSPAPSPSVTEMDSSPDEGLHMELEQGEELSSVRSVYRCLWPSCGKVLTSSVGIKRHIRVLHLGGSDQSQREEDFYYTKISCDTVDPSSGPAPAQQALGQASSSHLSWASCGSPPGSELLPAHRPRSNSSSGPGLSRPSQLSQSAPSSFWQIHSEHLYQACSPVLSVAPRSPGSHGWTLWLCPQMVKPRCRSVSVGEQWLQQNRLQPMSVSPSCTHCSFRKGRGEAKKCRKVYGVERKDQWCTACRWKKACQRFPD</sequence>
<evidence type="ECO:0000256" key="5">
    <source>
        <dbReference type="ARBA" id="ARBA00023015"/>
    </source>
</evidence>
<evidence type="ECO:0000313" key="12">
    <source>
        <dbReference type="Ensembl" id="ENSPNYP00000028295.1"/>
    </source>
</evidence>
<evidence type="ECO:0000256" key="1">
    <source>
        <dbReference type="ARBA" id="ARBA00004123"/>
    </source>
</evidence>
<dbReference type="GO" id="GO:0006357">
    <property type="term" value="P:regulation of transcription by RNA polymerase II"/>
    <property type="evidence" value="ECO:0007669"/>
    <property type="project" value="TreeGrafter"/>
</dbReference>
<feature type="compositionally biased region" description="Low complexity" evidence="10">
    <location>
        <begin position="131"/>
        <end position="143"/>
    </location>
</feature>
<feature type="domain" description="C2H2-type" evidence="11">
    <location>
        <begin position="183"/>
        <end position="213"/>
    </location>
</feature>
<comment type="subcellular location">
    <subcellularLocation>
        <location evidence="1">Nucleus</location>
    </subcellularLocation>
</comment>
<dbReference type="GO" id="GO:0003700">
    <property type="term" value="F:DNA-binding transcription factor activity"/>
    <property type="evidence" value="ECO:0007669"/>
    <property type="project" value="TreeGrafter"/>
</dbReference>
<evidence type="ECO:0000256" key="10">
    <source>
        <dbReference type="SAM" id="MobiDB-lite"/>
    </source>
</evidence>
<reference evidence="12" key="1">
    <citation type="submission" date="2023-09" db="UniProtKB">
        <authorList>
            <consortium name="Ensembl"/>
        </authorList>
    </citation>
    <scope>IDENTIFICATION</scope>
</reference>